<feature type="compositionally biased region" description="Polar residues" evidence="1">
    <location>
        <begin position="25"/>
        <end position="56"/>
    </location>
</feature>
<evidence type="ECO:0000313" key="3">
    <source>
        <dbReference type="Proteomes" id="UP000531231"/>
    </source>
</evidence>
<evidence type="ECO:0000256" key="1">
    <source>
        <dbReference type="SAM" id="MobiDB-lite"/>
    </source>
</evidence>
<organism evidence="2 3">
    <name type="scientific">Pseudochrobactrum saccharolyticum</name>
    <dbReference type="NCBI Taxonomy" id="354352"/>
    <lineage>
        <taxon>Bacteria</taxon>
        <taxon>Pseudomonadati</taxon>
        <taxon>Pseudomonadota</taxon>
        <taxon>Alphaproteobacteria</taxon>
        <taxon>Hyphomicrobiales</taxon>
        <taxon>Brucellaceae</taxon>
        <taxon>Pseudochrobactrum</taxon>
    </lineage>
</organism>
<accession>A0A7W8AIB7</accession>
<dbReference type="AlphaFoldDB" id="A0A7W8AIB7"/>
<dbReference type="Proteomes" id="UP000531231">
    <property type="component" value="Unassembled WGS sequence"/>
</dbReference>
<comment type="caution">
    <text evidence="2">The sequence shown here is derived from an EMBL/GenBank/DDBJ whole genome shotgun (WGS) entry which is preliminary data.</text>
</comment>
<protein>
    <recommendedName>
        <fullName evidence="4">DUF5330 domain-containing protein</fullName>
    </recommendedName>
</protein>
<evidence type="ECO:0000313" key="2">
    <source>
        <dbReference type="EMBL" id="MBB5089543.1"/>
    </source>
</evidence>
<dbReference type="InterPro" id="IPR035220">
    <property type="entry name" value="DUF5330"/>
</dbReference>
<dbReference type="EMBL" id="JACHIL010000001">
    <property type="protein sequence ID" value="MBB5089543.1"/>
    <property type="molecule type" value="Genomic_DNA"/>
</dbReference>
<name>A0A7W8AIB7_9HYPH</name>
<evidence type="ECO:0008006" key="4">
    <source>
        <dbReference type="Google" id="ProtNLM"/>
    </source>
</evidence>
<sequence>MRFLLKCIFWLGGVFLLMPGLTGKSTDTQPSRAPQAQTQQNHLSSEKQQQAPSTASPDLVEQWLQAGKTLQEISTFCERNPALCIAGKAAIQQSGEQALIRAKEVLSGSAPQNKEPSAPPATEQAPAFKIPVPAQRPG</sequence>
<dbReference type="RefSeq" id="WP_151158178.1">
    <property type="nucleotide sequence ID" value="NZ_JACHIL010000001.1"/>
</dbReference>
<feature type="region of interest" description="Disordered" evidence="1">
    <location>
        <begin position="104"/>
        <end position="138"/>
    </location>
</feature>
<proteinExistence type="predicted"/>
<reference evidence="2 3" key="1">
    <citation type="submission" date="2020-08" db="EMBL/GenBank/DDBJ databases">
        <title>Genomic Encyclopedia of Type Strains, Phase IV (KMG-IV): sequencing the most valuable type-strain genomes for metagenomic binning, comparative biology and taxonomic classification.</title>
        <authorList>
            <person name="Goeker M."/>
        </authorList>
    </citation>
    <scope>NUCLEOTIDE SEQUENCE [LARGE SCALE GENOMIC DNA]</scope>
    <source>
        <strain evidence="2 3">DSM 25620</strain>
    </source>
</reference>
<dbReference type="Pfam" id="PF17264">
    <property type="entry name" value="DUF5330"/>
    <property type="match status" value="1"/>
</dbReference>
<feature type="region of interest" description="Disordered" evidence="1">
    <location>
        <begin position="25"/>
        <end position="58"/>
    </location>
</feature>
<gene>
    <name evidence="2" type="ORF">HNQ68_000055</name>
</gene>
<keyword evidence="3" id="KW-1185">Reference proteome</keyword>